<evidence type="ECO:0000313" key="1">
    <source>
        <dbReference type="EMBL" id="KAJ9052520.1"/>
    </source>
</evidence>
<accession>A0ACC2RR19</accession>
<name>A0ACC2RR19_9FUNG</name>
<protein>
    <submittedName>
        <fullName evidence="1">Uncharacterized protein</fullName>
    </submittedName>
</protein>
<dbReference type="Proteomes" id="UP001165960">
    <property type="component" value="Unassembled WGS sequence"/>
</dbReference>
<sequence>MARSVMASRNRSSMWRNSLKNALDLKKKIYTKVYVFPIPREERPYDLLAVAVPQYDPIEKARGRLVPKALCKQIDTCSNDDQVDFTVYVNQNQPFYFASDFKKNEVGYSAIDTLSHEFLHGMGFSDCLRSGTCNANVVPFFEKKHWTLREHRRDQILF</sequence>
<comment type="caution">
    <text evidence="1">The sequence shown here is derived from an EMBL/GenBank/DDBJ whole genome shotgun (WGS) entry which is preliminary data.</text>
</comment>
<proteinExistence type="predicted"/>
<gene>
    <name evidence="1" type="ORF">DSO57_1033293</name>
</gene>
<keyword evidence="2" id="KW-1185">Reference proteome</keyword>
<dbReference type="EMBL" id="QTSX02006650">
    <property type="protein sequence ID" value="KAJ9052520.1"/>
    <property type="molecule type" value="Genomic_DNA"/>
</dbReference>
<evidence type="ECO:0000313" key="2">
    <source>
        <dbReference type="Proteomes" id="UP001165960"/>
    </source>
</evidence>
<reference evidence="1" key="1">
    <citation type="submission" date="2022-04" db="EMBL/GenBank/DDBJ databases">
        <title>Genome of the entomopathogenic fungus Entomophthora muscae.</title>
        <authorList>
            <person name="Elya C."/>
            <person name="Lovett B.R."/>
            <person name="Lee E."/>
            <person name="Macias A.M."/>
            <person name="Hajek A.E."/>
            <person name="De Bivort B.L."/>
            <person name="Kasson M.T."/>
            <person name="De Fine Licht H.H."/>
            <person name="Stajich J.E."/>
        </authorList>
    </citation>
    <scope>NUCLEOTIDE SEQUENCE</scope>
    <source>
        <strain evidence="1">Berkeley</strain>
    </source>
</reference>
<organism evidence="1 2">
    <name type="scientific">Entomophthora muscae</name>
    <dbReference type="NCBI Taxonomy" id="34485"/>
    <lineage>
        <taxon>Eukaryota</taxon>
        <taxon>Fungi</taxon>
        <taxon>Fungi incertae sedis</taxon>
        <taxon>Zoopagomycota</taxon>
        <taxon>Entomophthoromycotina</taxon>
        <taxon>Entomophthoromycetes</taxon>
        <taxon>Entomophthorales</taxon>
        <taxon>Entomophthoraceae</taxon>
        <taxon>Entomophthora</taxon>
    </lineage>
</organism>